<dbReference type="GeneID" id="54553195"/>
<dbReference type="RefSeq" id="XP_033649299.1">
    <property type="nucleotide sequence ID" value="XM_033800020.1"/>
</dbReference>
<evidence type="ECO:0000313" key="2">
    <source>
        <dbReference type="EMBL" id="KAF2271760.1"/>
    </source>
</evidence>
<keyword evidence="1" id="KW-0472">Membrane</keyword>
<feature type="transmembrane region" description="Helical" evidence="1">
    <location>
        <begin position="154"/>
        <end position="173"/>
    </location>
</feature>
<protein>
    <submittedName>
        <fullName evidence="2">Uncharacterized protein</fullName>
    </submittedName>
</protein>
<keyword evidence="3" id="KW-1185">Reference proteome</keyword>
<keyword evidence="1" id="KW-0812">Transmembrane</keyword>
<proteinExistence type="predicted"/>
<evidence type="ECO:0000256" key="1">
    <source>
        <dbReference type="SAM" id="Phobius"/>
    </source>
</evidence>
<evidence type="ECO:0000313" key="3">
    <source>
        <dbReference type="Proteomes" id="UP000800097"/>
    </source>
</evidence>
<dbReference type="AlphaFoldDB" id="A0A6A6J587"/>
<dbReference type="EMBL" id="ML986533">
    <property type="protein sequence ID" value="KAF2271760.1"/>
    <property type="molecule type" value="Genomic_DNA"/>
</dbReference>
<dbReference type="Proteomes" id="UP000800097">
    <property type="component" value="Unassembled WGS sequence"/>
</dbReference>
<organism evidence="2 3">
    <name type="scientific">Westerdykella ornata</name>
    <dbReference type="NCBI Taxonomy" id="318751"/>
    <lineage>
        <taxon>Eukaryota</taxon>
        <taxon>Fungi</taxon>
        <taxon>Dikarya</taxon>
        <taxon>Ascomycota</taxon>
        <taxon>Pezizomycotina</taxon>
        <taxon>Dothideomycetes</taxon>
        <taxon>Pleosporomycetidae</taxon>
        <taxon>Pleosporales</taxon>
        <taxon>Sporormiaceae</taxon>
        <taxon>Westerdykella</taxon>
    </lineage>
</organism>
<name>A0A6A6J587_WESOR</name>
<keyword evidence="1" id="KW-1133">Transmembrane helix</keyword>
<sequence length="279" mass="30830">MDIADAHVGGTAIVLWGTEVDEPDGFKCTCDEGELILSMAFVVEGVGQSKTDPGRLSRPSTCERQCFTVTGAILFGEVNRVTVGPHLLFLVSSSRVRGWPILNAALAMARNCAWRWTAAPLAVRRDPRRAALKHAQGLHGLRSFASHLLPFPESFAFCAAFIVSGLGLGLVMMQGTRFADDHRCGLLKVPWQACKRSKRMCREAVADGTSPNCARCCARRRGECCARGSSVYEKCELRMEQQRIEFAYLLHPSTRNQRVAESIKPILRVREYCLDRNAG</sequence>
<gene>
    <name evidence="2" type="ORF">EI97DRAFT_446346</name>
</gene>
<reference evidence="2" key="1">
    <citation type="journal article" date="2020" name="Stud. Mycol.">
        <title>101 Dothideomycetes genomes: a test case for predicting lifestyles and emergence of pathogens.</title>
        <authorList>
            <person name="Haridas S."/>
            <person name="Albert R."/>
            <person name="Binder M."/>
            <person name="Bloem J."/>
            <person name="Labutti K."/>
            <person name="Salamov A."/>
            <person name="Andreopoulos B."/>
            <person name="Baker S."/>
            <person name="Barry K."/>
            <person name="Bills G."/>
            <person name="Bluhm B."/>
            <person name="Cannon C."/>
            <person name="Castanera R."/>
            <person name="Culley D."/>
            <person name="Daum C."/>
            <person name="Ezra D."/>
            <person name="Gonzalez J."/>
            <person name="Henrissat B."/>
            <person name="Kuo A."/>
            <person name="Liang C."/>
            <person name="Lipzen A."/>
            <person name="Lutzoni F."/>
            <person name="Magnuson J."/>
            <person name="Mondo S."/>
            <person name="Nolan M."/>
            <person name="Ohm R."/>
            <person name="Pangilinan J."/>
            <person name="Park H.-J."/>
            <person name="Ramirez L."/>
            <person name="Alfaro M."/>
            <person name="Sun H."/>
            <person name="Tritt A."/>
            <person name="Yoshinaga Y."/>
            <person name="Zwiers L.-H."/>
            <person name="Turgeon B."/>
            <person name="Goodwin S."/>
            <person name="Spatafora J."/>
            <person name="Crous P."/>
            <person name="Grigoriev I."/>
        </authorList>
    </citation>
    <scope>NUCLEOTIDE SEQUENCE</scope>
    <source>
        <strain evidence="2">CBS 379.55</strain>
    </source>
</reference>
<accession>A0A6A6J587</accession>